<dbReference type="EMBL" id="JAGMWT010000008">
    <property type="protein sequence ID" value="KAH7123927.1"/>
    <property type="molecule type" value="Genomic_DNA"/>
</dbReference>
<evidence type="ECO:0000313" key="2">
    <source>
        <dbReference type="EMBL" id="KAH7123927.1"/>
    </source>
</evidence>
<dbReference type="OrthoDB" id="3664803at2759"/>
<comment type="caution">
    <text evidence="2">The sequence shown here is derived from an EMBL/GenBank/DDBJ whole genome shotgun (WGS) entry which is preliminary data.</text>
</comment>
<feature type="transmembrane region" description="Helical" evidence="1">
    <location>
        <begin position="73"/>
        <end position="97"/>
    </location>
</feature>
<keyword evidence="1" id="KW-1133">Transmembrane helix</keyword>
<keyword evidence="1" id="KW-0472">Membrane</keyword>
<accession>A0A9P9DRX7</accession>
<keyword evidence="3" id="KW-1185">Reference proteome</keyword>
<evidence type="ECO:0000256" key="1">
    <source>
        <dbReference type="SAM" id="Phobius"/>
    </source>
</evidence>
<proteinExistence type="predicted"/>
<sequence length="139" mass="15237">MIQASACNPQRYNTTAFASYFDPRTDLNITEATLNAFITSVTILALRLQTWTSLAPVNITEYRTVWHFSEHMLLVLPYALACGFALILPLIGTWALLENGVPAVDGGFLQVMTSTRGRAEMEKRVVRHHVVGGAGAVEG</sequence>
<protein>
    <submittedName>
        <fullName evidence="2">Uncharacterized protein</fullName>
    </submittedName>
</protein>
<evidence type="ECO:0000313" key="3">
    <source>
        <dbReference type="Proteomes" id="UP000700596"/>
    </source>
</evidence>
<keyword evidence="1" id="KW-0812">Transmembrane</keyword>
<gene>
    <name evidence="2" type="ORF">B0J11DRAFT_325563</name>
</gene>
<dbReference type="Proteomes" id="UP000700596">
    <property type="component" value="Unassembled WGS sequence"/>
</dbReference>
<dbReference type="AlphaFoldDB" id="A0A9P9DRX7"/>
<reference evidence="2" key="1">
    <citation type="journal article" date="2021" name="Nat. Commun.">
        <title>Genetic determinants of endophytism in the Arabidopsis root mycobiome.</title>
        <authorList>
            <person name="Mesny F."/>
            <person name="Miyauchi S."/>
            <person name="Thiergart T."/>
            <person name="Pickel B."/>
            <person name="Atanasova L."/>
            <person name="Karlsson M."/>
            <person name="Huettel B."/>
            <person name="Barry K.W."/>
            <person name="Haridas S."/>
            <person name="Chen C."/>
            <person name="Bauer D."/>
            <person name="Andreopoulos W."/>
            <person name="Pangilinan J."/>
            <person name="LaButti K."/>
            <person name="Riley R."/>
            <person name="Lipzen A."/>
            <person name="Clum A."/>
            <person name="Drula E."/>
            <person name="Henrissat B."/>
            <person name="Kohler A."/>
            <person name="Grigoriev I.V."/>
            <person name="Martin F.M."/>
            <person name="Hacquard S."/>
        </authorList>
    </citation>
    <scope>NUCLEOTIDE SEQUENCE</scope>
    <source>
        <strain evidence="2">MPI-CAGE-CH-0243</strain>
    </source>
</reference>
<name>A0A9P9DRX7_9PLEO</name>
<organism evidence="2 3">
    <name type="scientific">Dendryphion nanum</name>
    <dbReference type="NCBI Taxonomy" id="256645"/>
    <lineage>
        <taxon>Eukaryota</taxon>
        <taxon>Fungi</taxon>
        <taxon>Dikarya</taxon>
        <taxon>Ascomycota</taxon>
        <taxon>Pezizomycotina</taxon>
        <taxon>Dothideomycetes</taxon>
        <taxon>Pleosporomycetidae</taxon>
        <taxon>Pleosporales</taxon>
        <taxon>Torulaceae</taxon>
        <taxon>Dendryphion</taxon>
    </lineage>
</organism>